<reference evidence="1" key="2">
    <citation type="journal article" date="2024" name="Plant">
        <title>Genomic evolution and insights into agronomic trait innovations of Sesamum species.</title>
        <authorList>
            <person name="Miao H."/>
            <person name="Wang L."/>
            <person name="Qu L."/>
            <person name="Liu H."/>
            <person name="Sun Y."/>
            <person name="Le M."/>
            <person name="Wang Q."/>
            <person name="Wei S."/>
            <person name="Zheng Y."/>
            <person name="Lin W."/>
            <person name="Duan Y."/>
            <person name="Cao H."/>
            <person name="Xiong S."/>
            <person name="Wang X."/>
            <person name="Wei L."/>
            <person name="Li C."/>
            <person name="Ma Q."/>
            <person name="Ju M."/>
            <person name="Zhao R."/>
            <person name="Li G."/>
            <person name="Mu C."/>
            <person name="Tian Q."/>
            <person name="Mei H."/>
            <person name="Zhang T."/>
            <person name="Gao T."/>
            <person name="Zhang H."/>
        </authorList>
    </citation>
    <scope>NUCLEOTIDE SEQUENCE</scope>
    <source>
        <strain evidence="1">KEN8</strain>
    </source>
</reference>
<gene>
    <name evidence="1" type="ORF">Scaly_2789900</name>
</gene>
<dbReference type="Gene3D" id="3.30.420.10">
    <property type="entry name" value="Ribonuclease H-like superfamily/Ribonuclease H"/>
    <property type="match status" value="1"/>
</dbReference>
<dbReference type="PANTHER" id="PTHR48475">
    <property type="entry name" value="RIBONUCLEASE H"/>
    <property type="match status" value="1"/>
</dbReference>
<dbReference type="InterPro" id="IPR036397">
    <property type="entry name" value="RNaseH_sf"/>
</dbReference>
<evidence type="ECO:0000313" key="1">
    <source>
        <dbReference type="EMBL" id="KAL0286550.1"/>
    </source>
</evidence>
<dbReference type="SUPFAM" id="SSF56672">
    <property type="entry name" value="DNA/RNA polymerases"/>
    <property type="match status" value="1"/>
</dbReference>
<proteinExistence type="predicted"/>
<sequence>MEALEAWSVGLEFPAPIVQVVVGLEESWQSHAYAGYILDLEKDDCDLAATIVTGNRFFLGSTDKSRTIGIGNPSHTDQALRGFHVTIPANRPSRVGFLTAKPMRSPTPWVYPFGLWAFHSDIEITFNVSVEHIKEIQFLELLSNVVLVPKPGEKWRMCTNFRDLNKACPKDFYPLPKIDQLVDSTSGCELLSMMDASQGENLPFFKVLRKTKNFEWDVTCQQAFKNSKNIFIGGDTLYLYLSAIPQAVSFLLIREDEGKQMPNYYVSKDEDELATKTDIGQTRHLQKISKLVRETKISLDDTPKIKNWLLYVDGSSAIDGSGVGIVITSPQGEDLEFIVKFSFKASDNEAEYEALVIGLKMAHESGA</sequence>
<evidence type="ECO:0008006" key="2">
    <source>
        <dbReference type="Google" id="ProtNLM"/>
    </source>
</evidence>
<protein>
    <recommendedName>
        <fullName evidence="2">RNase H type-1 domain-containing protein</fullName>
    </recommendedName>
</protein>
<dbReference type="AlphaFoldDB" id="A0AAW2IWL8"/>
<comment type="caution">
    <text evidence="1">The sequence shown here is derived from an EMBL/GenBank/DDBJ whole genome shotgun (WGS) entry which is preliminary data.</text>
</comment>
<dbReference type="GO" id="GO:0003676">
    <property type="term" value="F:nucleic acid binding"/>
    <property type="evidence" value="ECO:0007669"/>
    <property type="project" value="InterPro"/>
</dbReference>
<reference evidence="1" key="1">
    <citation type="submission" date="2020-06" db="EMBL/GenBank/DDBJ databases">
        <authorList>
            <person name="Li T."/>
            <person name="Hu X."/>
            <person name="Zhang T."/>
            <person name="Song X."/>
            <person name="Zhang H."/>
            <person name="Dai N."/>
            <person name="Sheng W."/>
            <person name="Hou X."/>
            <person name="Wei L."/>
        </authorList>
    </citation>
    <scope>NUCLEOTIDE SEQUENCE</scope>
    <source>
        <strain evidence="1">KEN8</strain>
        <tissue evidence="1">Leaf</tissue>
    </source>
</reference>
<dbReference type="PANTHER" id="PTHR48475:SF2">
    <property type="entry name" value="RIBONUCLEASE H"/>
    <property type="match status" value="1"/>
</dbReference>
<accession>A0AAW2IWL8</accession>
<organism evidence="1">
    <name type="scientific">Sesamum calycinum</name>
    <dbReference type="NCBI Taxonomy" id="2727403"/>
    <lineage>
        <taxon>Eukaryota</taxon>
        <taxon>Viridiplantae</taxon>
        <taxon>Streptophyta</taxon>
        <taxon>Embryophyta</taxon>
        <taxon>Tracheophyta</taxon>
        <taxon>Spermatophyta</taxon>
        <taxon>Magnoliopsida</taxon>
        <taxon>eudicotyledons</taxon>
        <taxon>Gunneridae</taxon>
        <taxon>Pentapetalae</taxon>
        <taxon>asterids</taxon>
        <taxon>lamiids</taxon>
        <taxon>Lamiales</taxon>
        <taxon>Pedaliaceae</taxon>
        <taxon>Sesamum</taxon>
    </lineage>
</organism>
<name>A0AAW2IWL8_9LAMI</name>
<dbReference type="Gene3D" id="3.10.10.10">
    <property type="entry name" value="HIV Type 1 Reverse Transcriptase, subunit A, domain 1"/>
    <property type="match status" value="1"/>
</dbReference>
<dbReference type="InterPro" id="IPR043502">
    <property type="entry name" value="DNA/RNA_pol_sf"/>
</dbReference>
<dbReference type="EMBL" id="JACGWM010001870">
    <property type="protein sequence ID" value="KAL0286550.1"/>
    <property type="molecule type" value="Genomic_DNA"/>
</dbReference>